<protein>
    <submittedName>
        <fullName evidence="1">Uncharacterized protein</fullName>
    </submittedName>
</protein>
<accession>A0A1N6HNS8</accession>
<reference evidence="1 2" key="1">
    <citation type="submission" date="2016-11" db="EMBL/GenBank/DDBJ databases">
        <authorList>
            <person name="Jaros S."/>
            <person name="Januszkiewicz K."/>
            <person name="Wedrychowicz H."/>
        </authorList>
    </citation>
    <scope>NUCLEOTIDE SEQUENCE [LARGE SCALE GENOMIC DNA]</scope>
    <source>
        <strain evidence="1 2">ACAM 239</strain>
    </source>
</reference>
<dbReference type="GeneID" id="97276310"/>
<evidence type="ECO:0000313" key="2">
    <source>
        <dbReference type="Proteomes" id="UP000185024"/>
    </source>
</evidence>
<sequence length="193" mass="21508">MINWPAEIKPRRMTWGRVFNNRAFTSPFSQSQQITGAPGAYWKCTLVFPTLNREKERVFSTFIGKLQGRAGTFRLRPWTRPPGPFVGDAVVDGGGQAGAQLVTRNWNPEVTVLRMGDYITVNDQLLEVLEDVTSNAQGVAVVAVSPWLRTPPANGAVVNYQQPYAVMRLMQDEQMIDVQALFASGSLECREAF</sequence>
<evidence type="ECO:0000313" key="1">
    <source>
        <dbReference type="EMBL" id="SIN62302.1"/>
    </source>
</evidence>
<dbReference type="AlphaFoldDB" id="A0A1N6HNS8"/>
<dbReference type="Proteomes" id="UP000185024">
    <property type="component" value="Unassembled WGS sequence"/>
</dbReference>
<dbReference type="EMBL" id="FSQX01000001">
    <property type="protein sequence ID" value="SIN62302.1"/>
    <property type="molecule type" value="Genomic_DNA"/>
</dbReference>
<name>A0A1N6HNS8_9GAMM</name>
<dbReference type="RefSeq" id="WP_074210799.1">
    <property type="nucleotide sequence ID" value="NZ_BJOI01000012.1"/>
</dbReference>
<gene>
    <name evidence="1" type="ORF">SAMN05878438_0845</name>
</gene>
<organism evidence="1 2">
    <name type="scientific">Vreelandella aquamarina</name>
    <dbReference type="NCBI Taxonomy" id="77097"/>
    <lineage>
        <taxon>Bacteria</taxon>
        <taxon>Pseudomonadati</taxon>
        <taxon>Pseudomonadota</taxon>
        <taxon>Gammaproteobacteria</taxon>
        <taxon>Oceanospirillales</taxon>
        <taxon>Halomonadaceae</taxon>
        <taxon>Vreelandella</taxon>
    </lineage>
</organism>
<proteinExistence type="predicted"/>